<feature type="transmembrane region" description="Helical" evidence="1">
    <location>
        <begin position="221"/>
        <end position="238"/>
    </location>
</feature>
<organism evidence="2 3">
    <name type="scientific">Acanthamoeba castellanii (strain ATCC 30010 / Neff)</name>
    <dbReference type="NCBI Taxonomy" id="1257118"/>
    <lineage>
        <taxon>Eukaryota</taxon>
        <taxon>Amoebozoa</taxon>
        <taxon>Discosea</taxon>
        <taxon>Longamoebia</taxon>
        <taxon>Centramoebida</taxon>
        <taxon>Acanthamoebidae</taxon>
        <taxon>Acanthamoeba</taxon>
    </lineage>
</organism>
<dbReference type="Proteomes" id="UP000011083">
    <property type="component" value="Unassembled WGS sequence"/>
</dbReference>
<evidence type="ECO:0000313" key="3">
    <source>
        <dbReference type="Proteomes" id="UP000011083"/>
    </source>
</evidence>
<accession>L8HFU2</accession>
<proteinExistence type="predicted"/>
<dbReference type="GeneID" id="14925104"/>
<keyword evidence="3" id="KW-1185">Reference proteome</keyword>
<sequence length="241" mass="27143">MKLAEWVVKAGDTALDYLFMTYLPLPFLAGHSLRLALRSLPAPLRDAITKLCREYSYELRPDLPVLDNTERAFGRVVRQLLRVGWAVAGLRVLPALGAAQPPPESGLGPGTLTAWVTTGIMAAGQGVWSGDQLSTTLLRYKTEHPATFVPFLFPEHFDAGHRVQDAVEGAAEWLGITRPSSRRREKWLREFVVRLCLHTFTVHGYFAWLCWMAPKNSTAHIWAKCLGVAYFILYLPSFRYE</sequence>
<dbReference type="EMBL" id="KB007837">
    <property type="protein sequence ID" value="ELR24102.1"/>
    <property type="molecule type" value="Genomic_DNA"/>
</dbReference>
<name>L8HFU2_ACACF</name>
<keyword evidence="1" id="KW-0812">Transmembrane</keyword>
<feature type="transmembrane region" description="Helical" evidence="1">
    <location>
        <begin position="191"/>
        <end position="209"/>
    </location>
</feature>
<dbReference type="RefSeq" id="XP_004353630.1">
    <property type="nucleotide sequence ID" value="XM_004353578.1"/>
</dbReference>
<gene>
    <name evidence="2" type="ORF">ACA1_153010</name>
</gene>
<evidence type="ECO:0000313" key="2">
    <source>
        <dbReference type="EMBL" id="ELR24102.1"/>
    </source>
</evidence>
<reference evidence="2 3" key="1">
    <citation type="journal article" date="2013" name="Genome Biol.">
        <title>Genome of Acanthamoeba castellanii highlights extensive lateral gene transfer and early evolution of tyrosine kinase signaling.</title>
        <authorList>
            <person name="Clarke M."/>
            <person name="Lohan A.J."/>
            <person name="Liu B."/>
            <person name="Lagkouvardos I."/>
            <person name="Roy S."/>
            <person name="Zafar N."/>
            <person name="Bertelli C."/>
            <person name="Schilde C."/>
            <person name="Kianianmomeni A."/>
            <person name="Burglin T.R."/>
            <person name="Frech C."/>
            <person name="Turcotte B."/>
            <person name="Kopec K.O."/>
            <person name="Synnott J.M."/>
            <person name="Choo C."/>
            <person name="Paponov I."/>
            <person name="Finkler A."/>
            <person name="Soon Heng Tan C."/>
            <person name="Hutchins A.P."/>
            <person name="Weinmeier T."/>
            <person name="Rattei T."/>
            <person name="Chu J.S."/>
            <person name="Gimenez G."/>
            <person name="Irimia M."/>
            <person name="Rigden D.J."/>
            <person name="Fitzpatrick D.A."/>
            <person name="Lorenzo-Morales J."/>
            <person name="Bateman A."/>
            <person name="Chiu C.H."/>
            <person name="Tang P."/>
            <person name="Hegemann P."/>
            <person name="Fromm H."/>
            <person name="Raoult D."/>
            <person name="Greub G."/>
            <person name="Miranda-Saavedra D."/>
            <person name="Chen N."/>
            <person name="Nash P."/>
            <person name="Ginger M.L."/>
            <person name="Horn M."/>
            <person name="Schaap P."/>
            <person name="Caler L."/>
            <person name="Loftus B."/>
        </authorList>
    </citation>
    <scope>NUCLEOTIDE SEQUENCE [LARGE SCALE GENOMIC DNA]</scope>
    <source>
        <strain evidence="2 3">Neff</strain>
    </source>
</reference>
<protein>
    <submittedName>
        <fullName evidence="2">Uncharacterized protein</fullName>
    </submittedName>
</protein>
<evidence type="ECO:0000256" key="1">
    <source>
        <dbReference type="SAM" id="Phobius"/>
    </source>
</evidence>
<dbReference type="AlphaFoldDB" id="L8HFU2"/>
<dbReference type="KEGG" id="acan:ACA1_153010"/>
<dbReference type="VEuPathDB" id="AmoebaDB:ACA1_153010"/>
<keyword evidence="1" id="KW-0472">Membrane</keyword>
<keyword evidence="1" id="KW-1133">Transmembrane helix</keyword>